<accession>A0ABQ3YRT1</accession>
<protein>
    <submittedName>
        <fullName evidence="1">Uncharacterized protein</fullName>
    </submittedName>
</protein>
<reference evidence="1 2" key="1">
    <citation type="submission" date="2021-01" db="EMBL/GenBank/DDBJ databases">
        <title>Whole genome shotgun sequence of Actinoplanes durhamensis NBRC 14914.</title>
        <authorList>
            <person name="Komaki H."/>
            <person name="Tamura T."/>
        </authorList>
    </citation>
    <scope>NUCLEOTIDE SEQUENCE [LARGE SCALE GENOMIC DNA]</scope>
    <source>
        <strain evidence="1 2">NBRC 14914</strain>
    </source>
</reference>
<proteinExistence type="predicted"/>
<evidence type="ECO:0000313" key="1">
    <source>
        <dbReference type="EMBL" id="GIE00302.1"/>
    </source>
</evidence>
<gene>
    <name evidence="1" type="ORF">Adu01nite_16520</name>
</gene>
<dbReference type="Proteomes" id="UP000637628">
    <property type="component" value="Unassembled WGS sequence"/>
</dbReference>
<sequence length="50" mass="4490">MARVEAVGAGVVIRVGLAVSAGAEADGRVLGAAVALGTGETGAAVAVAAG</sequence>
<organism evidence="1 2">
    <name type="scientific">Paractinoplanes durhamensis</name>
    <dbReference type="NCBI Taxonomy" id="113563"/>
    <lineage>
        <taxon>Bacteria</taxon>
        <taxon>Bacillati</taxon>
        <taxon>Actinomycetota</taxon>
        <taxon>Actinomycetes</taxon>
        <taxon>Micromonosporales</taxon>
        <taxon>Micromonosporaceae</taxon>
        <taxon>Paractinoplanes</taxon>
    </lineage>
</organism>
<keyword evidence="2" id="KW-1185">Reference proteome</keyword>
<name>A0ABQ3YRT1_9ACTN</name>
<evidence type="ECO:0000313" key="2">
    <source>
        <dbReference type="Proteomes" id="UP000637628"/>
    </source>
</evidence>
<dbReference type="EMBL" id="BOML01000013">
    <property type="protein sequence ID" value="GIE00302.1"/>
    <property type="molecule type" value="Genomic_DNA"/>
</dbReference>
<comment type="caution">
    <text evidence="1">The sequence shown here is derived from an EMBL/GenBank/DDBJ whole genome shotgun (WGS) entry which is preliminary data.</text>
</comment>